<feature type="compositionally biased region" description="Basic and acidic residues" evidence="2">
    <location>
        <begin position="685"/>
        <end position="694"/>
    </location>
</feature>
<dbReference type="OrthoDB" id="8194677at2759"/>
<feature type="region of interest" description="Disordered" evidence="2">
    <location>
        <begin position="33"/>
        <end position="52"/>
    </location>
</feature>
<feature type="region of interest" description="Disordered" evidence="2">
    <location>
        <begin position="674"/>
        <end position="712"/>
    </location>
</feature>
<dbReference type="VEuPathDB" id="GiardiaDB:GLP15_2527"/>
<evidence type="ECO:0000313" key="4">
    <source>
        <dbReference type="Proteomes" id="UP000008974"/>
    </source>
</evidence>
<evidence type="ECO:0000256" key="1">
    <source>
        <dbReference type="SAM" id="Coils"/>
    </source>
</evidence>
<name>E1EXC3_GIAIA</name>
<dbReference type="Proteomes" id="UP000008974">
    <property type="component" value="Unassembled WGS sequence"/>
</dbReference>
<proteinExistence type="predicted"/>
<evidence type="ECO:0000313" key="3">
    <source>
        <dbReference type="EMBL" id="EFO65145.1"/>
    </source>
</evidence>
<gene>
    <name evidence="3" type="ORF">GLP15_2527</name>
</gene>
<feature type="region of interest" description="Disordered" evidence="2">
    <location>
        <begin position="732"/>
        <end position="756"/>
    </location>
</feature>
<accession>E1EXC3</accession>
<reference evidence="3 4" key="1">
    <citation type="journal article" date="2010" name="BMC Genomics">
        <title>Genome analysis and comparative genomics of a Giardia intestinalis assemblage E isolate.</title>
        <authorList>
            <person name="Jerlstrom-Hultqvist J."/>
            <person name="Franzen O."/>
            <person name="Ankarklev J."/>
            <person name="Xu F."/>
            <person name="Nohynkova E."/>
            <person name="Andersson J.O."/>
            <person name="Svard S.G."/>
            <person name="Andersson B."/>
        </authorList>
    </citation>
    <scope>NUCLEOTIDE SEQUENCE [LARGE SCALE GENOMIC DNA]</scope>
    <source>
        <strain evidence="3 4">P15</strain>
    </source>
</reference>
<keyword evidence="1" id="KW-0175">Coiled coil</keyword>
<dbReference type="OMA" id="HARKDCS"/>
<organism evidence="3 4">
    <name type="scientific">Giardia intestinalis (strain P15)</name>
    <name type="common">Giardia lamblia</name>
    <dbReference type="NCBI Taxonomy" id="658858"/>
    <lineage>
        <taxon>Eukaryota</taxon>
        <taxon>Metamonada</taxon>
        <taxon>Diplomonadida</taxon>
        <taxon>Hexamitidae</taxon>
        <taxon>Giardiinae</taxon>
        <taxon>Giardia</taxon>
    </lineage>
</organism>
<feature type="coiled-coil region" evidence="1">
    <location>
        <begin position="492"/>
        <end position="536"/>
    </location>
</feature>
<dbReference type="AlphaFoldDB" id="E1EXC3"/>
<protein>
    <submittedName>
        <fullName evidence="3">Coiled-coil protein</fullName>
    </submittedName>
</protein>
<feature type="coiled-coil region" evidence="1">
    <location>
        <begin position="177"/>
        <end position="221"/>
    </location>
</feature>
<sequence>MEHEHLVDDQKDLGNLVIGDILSSASSGLQSARSERPYSFIRDSPGDSQEKNDIGVFLPSSDEATKALDDVVQVESQLSPSRYTKKALVSPELVTIPSFYGDIYHLPNGEVERRQLSPTTFTARTDKEQQLHGEQKIFNSIKSKVTLANSKIIDSSPTETQILSESALDSKQIDYYSEHSRKNIASLQEKLADFKEKHPEAAELAQEARDSERVLELLTTATTDESSFMAELSALQEVQELWRTTRPELYRLVLKYSAMQNQIRILMKADRNKDYQDTLMNELFDAKKNLADLKSTHPDIYGLVTEIDSVQSQISSISRAISHKGHLNDKLTCLRASLHKLQTDNQEIFVQQTELRRLEEDLKDLQEFSSNRAKFDAYKSSILTAYETLQLEHPDLVASFLELKQLKYEVDTINTAKSGLTNIEGEIHDTRRQLKTLRESNLELVSLLGEKKRIEEDITEVRNGIQNITQIADILRSLQDIYENIKTENPELVELLDRRRALKDKVVQLRTSIKNQRYLEDEVADMQRSLDDLSRKHPDVLLLLDRKRELQAALESLRLYATNVSILERDIETKVRTYVELCNIFPDIKERILKRKYIEEDITLFKRFSKDPARLAKDTLALSNAYEQCRAMSPVITSMLDTRTSLVDLVSESTQYNELGLRSLREAHADELYDSISAPPPEPLPSERGRKTSESKQQQSRPPEYEQEFTESGIADRILNVDLPNMMCSFFGIPTPQTKNGQRLKTINSPLRKTIS</sequence>
<feature type="compositionally biased region" description="Polar residues" evidence="2">
    <location>
        <begin position="735"/>
        <end position="756"/>
    </location>
</feature>
<feature type="coiled-coil region" evidence="1">
    <location>
        <begin position="420"/>
        <end position="457"/>
    </location>
</feature>
<dbReference type="EMBL" id="ACVC01000045">
    <property type="protein sequence ID" value="EFO65145.1"/>
    <property type="molecule type" value="Genomic_DNA"/>
</dbReference>
<evidence type="ECO:0000256" key="2">
    <source>
        <dbReference type="SAM" id="MobiDB-lite"/>
    </source>
</evidence>
<comment type="caution">
    <text evidence="3">The sequence shown here is derived from an EMBL/GenBank/DDBJ whole genome shotgun (WGS) entry which is preliminary data.</text>
</comment>